<evidence type="ECO:0000256" key="7">
    <source>
        <dbReference type="ARBA" id="ARBA00023002"/>
    </source>
</evidence>
<keyword evidence="6 12" id="KW-1133">Transmembrane helix</keyword>
<evidence type="ECO:0000313" key="13">
    <source>
        <dbReference type="EMBL" id="KAK2982413.1"/>
    </source>
</evidence>
<evidence type="ECO:0000256" key="3">
    <source>
        <dbReference type="ARBA" id="ARBA00010617"/>
    </source>
</evidence>
<keyword evidence="11" id="KW-0503">Monooxygenase</keyword>
<dbReference type="GO" id="GO:0005506">
    <property type="term" value="F:iron ion binding"/>
    <property type="evidence" value="ECO:0007669"/>
    <property type="project" value="InterPro"/>
</dbReference>
<sequence length="498" mass="56261">MEVISSLQFPLPYSESTLPFLVSVVILALVALLAYLKPRSGSSPVGKKLAPGSFGLPFIGETLSFLRAMKDDTILQWYAERIDKFGPVFKTSLMGSKVVVITGQPGNRFIFSGDNGIASNQPPSAAKILGKRSIFEVSGSRHKLVRGALMSFLTPESLQKYLGQMDSVVKQQLFQELNGKDSTQAVPLMKRVTFKVTCNLLFGLPEGKLKDSLFEDFTLAIKGTWAIPLEFPGTIFAKAIQARRRINKRLSDLIRTRKMEMEKQSKDDSTKIPNDAITSFLVLRDENGEPLPEEEILDNLITLIFASHDTITILLGLLVRHLARDPDVYNKVLEEQQEVVKAREANGGTLGWSEMQMMKYTWRVSQELMRLTPPVFGSFKTTERDTSFGGFHIPKGWQVFWTSPPTHMDKNIFEEPEKFDPSRFENRSIPPYTYIPFGAGYRICPGLEYARVEVLLIVHHLITNYRWTEMIPNEPLTREPLPYPAMGLPIKLLPRKSM</sequence>
<dbReference type="GO" id="GO:0016125">
    <property type="term" value="P:sterol metabolic process"/>
    <property type="evidence" value="ECO:0007669"/>
    <property type="project" value="TreeGrafter"/>
</dbReference>
<accession>A0AA88R4S0</accession>
<dbReference type="SUPFAM" id="SSF48264">
    <property type="entry name" value="Cytochrome P450"/>
    <property type="match status" value="1"/>
</dbReference>
<gene>
    <name evidence="13" type="ORF">RJ640_026256</name>
</gene>
<dbReference type="GO" id="GO:0004497">
    <property type="term" value="F:monooxygenase activity"/>
    <property type="evidence" value="ECO:0007669"/>
    <property type="project" value="UniProtKB-KW"/>
</dbReference>
<keyword evidence="14" id="KW-1185">Reference proteome</keyword>
<keyword evidence="7 11" id="KW-0560">Oxidoreductase</keyword>
<organism evidence="13 14">
    <name type="scientific">Escallonia rubra</name>
    <dbReference type="NCBI Taxonomy" id="112253"/>
    <lineage>
        <taxon>Eukaryota</taxon>
        <taxon>Viridiplantae</taxon>
        <taxon>Streptophyta</taxon>
        <taxon>Embryophyta</taxon>
        <taxon>Tracheophyta</taxon>
        <taxon>Spermatophyta</taxon>
        <taxon>Magnoliopsida</taxon>
        <taxon>eudicotyledons</taxon>
        <taxon>Gunneridae</taxon>
        <taxon>Pentapetalae</taxon>
        <taxon>asterids</taxon>
        <taxon>campanulids</taxon>
        <taxon>Escalloniales</taxon>
        <taxon>Escalloniaceae</taxon>
        <taxon>Escallonia</taxon>
    </lineage>
</organism>
<dbReference type="GO" id="GO:0020037">
    <property type="term" value="F:heme binding"/>
    <property type="evidence" value="ECO:0007669"/>
    <property type="project" value="InterPro"/>
</dbReference>
<dbReference type="Gene3D" id="1.10.630.10">
    <property type="entry name" value="Cytochrome P450"/>
    <property type="match status" value="1"/>
</dbReference>
<evidence type="ECO:0000256" key="5">
    <source>
        <dbReference type="ARBA" id="ARBA00022723"/>
    </source>
</evidence>
<name>A0AA88R4S0_9ASTE</name>
<keyword evidence="10 11" id="KW-0349">Heme</keyword>
<evidence type="ECO:0000256" key="12">
    <source>
        <dbReference type="SAM" id="Phobius"/>
    </source>
</evidence>
<feature type="transmembrane region" description="Helical" evidence="12">
    <location>
        <begin position="17"/>
        <end position="36"/>
    </location>
</feature>
<reference evidence="13" key="1">
    <citation type="submission" date="2022-12" db="EMBL/GenBank/DDBJ databases">
        <title>Draft genome assemblies for two species of Escallonia (Escalloniales).</title>
        <authorList>
            <person name="Chanderbali A."/>
            <person name="Dervinis C."/>
            <person name="Anghel I."/>
            <person name="Soltis D."/>
            <person name="Soltis P."/>
            <person name="Zapata F."/>
        </authorList>
    </citation>
    <scope>NUCLEOTIDE SEQUENCE</scope>
    <source>
        <strain evidence="13">UCBG92.1500</strain>
        <tissue evidence="13">Leaf</tissue>
    </source>
</reference>
<keyword evidence="5 10" id="KW-0479">Metal-binding</keyword>
<dbReference type="InterPro" id="IPR001128">
    <property type="entry name" value="Cyt_P450"/>
</dbReference>
<proteinExistence type="inferred from homology"/>
<keyword evidence="9 12" id="KW-0472">Membrane</keyword>
<comment type="similarity">
    <text evidence="3 11">Belongs to the cytochrome P450 family.</text>
</comment>
<dbReference type="EMBL" id="JAVXUO010001427">
    <property type="protein sequence ID" value="KAK2982413.1"/>
    <property type="molecule type" value="Genomic_DNA"/>
</dbReference>
<keyword evidence="8 10" id="KW-0408">Iron</keyword>
<evidence type="ECO:0000256" key="6">
    <source>
        <dbReference type="ARBA" id="ARBA00022989"/>
    </source>
</evidence>
<evidence type="ECO:0000256" key="10">
    <source>
        <dbReference type="PIRSR" id="PIRSR602401-1"/>
    </source>
</evidence>
<evidence type="ECO:0000256" key="11">
    <source>
        <dbReference type="RuleBase" id="RU000461"/>
    </source>
</evidence>
<protein>
    <recommendedName>
        <fullName evidence="15">Cytochrome P450</fullName>
    </recommendedName>
</protein>
<dbReference type="Pfam" id="PF00067">
    <property type="entry name" value="p450"/>
    <property type="match status" value="1"/>
</dbReference>
<dbReference type="PRINTS" id="PR00463">
    <property type="entry name" value="EP450I"/>
</dbReference>
<dbReference type="PANTHER" id="PTHR24286">
    <property type="entry name" value="CYTOCHROME P450 26"/>
    <property type="match status" value="1"/>
</dbReference>
<dbReference type="AlphaFoldDB" id="A0AA88R4S0"/>
<dbReference type="GO" id="GO:0016020">
    <property type="term" value="C:membrane"/>
    <property type="evidence" value="ECO:0007669"/>
    <property type="project" value="UniProtKB-SubCell"/>
</dbReference>
<dbReference type="FunFam" id="1.10.630.10:FF:000022">
    <property type="entry name" value="Taxadiene 5-alpha hydroxylase"/>
    <property type="match status" value="1"/>
</dbReference>
<comment type="caution">
    <text evidence="13">The sequence shown here is derived from an EMBL/GenBank/DDBJ whole genome shotgun (WGS) entry which is preliminary data.</text>
</comment>
<comment type="subcellular location">
    <subcellularLocation>
        <location evidence="2">Membrane</location>
        <topology evidence="2">Single-pass membrane protein</topology>
    </subcellularLocation>
</comment>
<evidence type="ECO:0000256" key="8">
    <source>
        <dbReference type="ARBA" id="ARBA00023004"/>
    </source>
</evidence>
<keyword evidence="4 12" id="KW-0812">Transmembrane</keyword>
<dbReference type="CDD" id="cd11043">
    <property type="entry name" value="CYP90-like"/>
    <property type="match status" value="1"/>
</dbReference>
<evidence type="ECO:0000313" key="14">
    <source>
        <dbReference type="Proteomes" id="UP001187471"/>
    </source>
</evidence>
<comment type="cofactor">
    <cofactor evidence="1 10">
        <name>heme</name>
        <dbReference type="ChEBI" id="CHEBI:30413"/>
    </cofactor>
</comment>
<dbReference type="GO" id="GO:0016705">
    <property type="term" value="F:oxidoreductase activity, acting on paired donors, with incorporation or reduction of molecular oxygen"/>
    <property type="evidence" value="ECO:0007669"/>
    <property type="project" value="InterPro"/>
</dbReference>
<evidence type="ECO:0008006" key="15">
    <source>
        <dbReference type="Google" id="ProtNLM"/>
    </source>
</evidence>
<dbReference type="InterPro" id="IPR017972">
    <property type="entry name" value="Cyt_P450_CS"/>
</dbReference>
<dbReference type="InterPro" id="IPR036396">
    <property type="entry name" value="Cyt_P450_sf"/>
</dbReference>
<dbReference type="PANTHER" id="PTHR24286:SF256">
    <property type="entry name" value="CYTOCHROME P450 FAMILY PROTEIN"/>
    <property type="match status" value="1"/>
</dbReference>
<evidence type="ECO:0000256" key="4">
    <source>
        <dbReference type="ARBA" id="ARBA00022692"/>
    </source>
</evidence>
<evidence type="ECO:0000256" key="2">
    <source>
        <dbReference type="ARBA" id="ARBA00004167"/>
    </source>
</evidence>
<dbReference type="PROSITE" id="PS00086">
    <property type="entry name" value="CYTOCHROME_P450"/>
    <property type="match status" value="1"/>
</dbReference>
<dbReference type="Proteomes" id="UP001187471">
    <property type="component" value="Unassembled WGS sequence"/>
</dbReference>
<dbReference type="InterPro" id="IPR002401">
    <property type="entry name" value="Cyt_P450_E_grp-I"/>
</dbReference>
<evidence type="ECO:0000256" key="9">
    <source>
        <dbReference type="ARBA" id="ARBA00023136"/>
    </source>
</evidence>
<evidence type="ECO:0000256" key="1">
    <source>
        <dbReference type="ARBA" id="ARBA00001971"/>
    </source>
</evidence>
<feature type="binding site" description="axial binding residue" evidence="10">
    <location>
        <position position="444"/>
    </location>
    <ligand>
        <name>heme</name>
        <dbReference type="ChEBI" id="CHEBI:30413"/>
    </ligand>
    <ligandPart>
        <name>Fe</name>
        <dbReference type="ChEBI" id="CHEBI:18248"/>
    </ligandPart>
</feature>